<feature type="domain" description="Flagellar motor switch protein FliG N-terminal" evidence="12">
    <location>
        <begin position="1"/>
        <end position="102"/>
    </location>
</feature>
<dbReference type="PRINTS" id="PR00954">
    <property type="entry name" value="FLGMOTORFLIG"/>
</dbReference>
<dbReference type="GO" id="GO:0003774">
    <property type="term" value="F:cytoskeletal motor activity"/>
    <property type="evidence" value="ECO:0007669"/>
    <property type="project" value="InterPro"/>
</dbReference>
<keyword evidence="13" id="KW-0282">Flagellum</keyword>
<feature type="domain" description="Flagellar motor switch protein FliG middle" evidence="11">
    <location>
        <begin position="111"/>
        <end position="183"/>
    </location>
</feature>
<dbReference type="NCBIfam" id="TIGR00207">
    <property type="entry name" value="fliG"/>
    <property type="match status" value="1"/>
</dbReference>
<dbReference type="SUPFAM" id="SSF48029">
    <property type="entry name" value="FliG"/>
    <property type="match status" value="2"/>
</dbReference>
<dbReference type="PANTHER" id="PTHR30534:SF0">
    <property type="entry name" value="FLAGELLAR MOTOR SWITCH PROTEIN FLIG"/>
    <property type="match status" value="1"/>
</dbReference>
<dbReference type="InterPro" id="IPR000090">
    <property type="entry name" value="Flg_Motor_Flig"/>
</dbReference>
<protein>
    <recommendedName>
        <fullName evidence="4">Flagellar motor switch protein FliG</fullName>
    </recommendedName>
</protein>
<feature type="domain" description="Flagellar motor switch protein FliG C-terminal" evidence="10">
    <location>
        <begin position="213"/>
        <end position="320"/>
    </location>
</feature>
<evidence type="ECO:0000256" key="9">
    <source>
        <dbReference type="ARBA" id="ARBA00023143"/>
    </source>
</evidence>
<dbReference type="GO" id="GO:0006935">
    <property type="term" value="P:chemotaxis"/>
    <property type="evidence" value="ECO:0007669"/>
    <property type="project" value="UniProtKB-KW"/>
</dbReference>
<dbReference type="InterPro" id="IPR032779">
    <property type="entry name" value="FliG_M"/>
</dbReference>
<evidence type="ECO:0000256" key="1">
    <source>
        <dbReference type="ARBA" id="ARBA00004117"/>
    </source>
</evidence>
<dbReference type="InterPro" id="IPR028263">
    <property type="entry name" value="FliG_N"/>
</dbReference>
<evidence type="ECO:0000259" key="12">
    <source>
        <dbReference type="Pfam" id="PF14842"/>
    </source>
</evidence>
<dbReference type="PANTHER" id="PTHR30534">
    <property type="entry name" value="FLAGELLAR MOTOR SWITCH PROTEIN FLIG"/>
    <property type="match status" value="1"/>
</dbReference>
<reference evidence="13" key="1">
    <citation type="submission" date="2019-06" db="EMBL/GenBank/DDBJ databases">
        <authorList>
            <person name="Murdoch R.W."/>
            <person name="Fathepure B."/>
        </authorList>
    </citation>
    <scope>NUCLEOTIDE SEQUENCE</scope>
</reference>
<gene>
    <name evidence="13" type="primary">fliG</name>
    <name evidence="13" type="ORF">KBTEX_00021</name>
</gene>
<evidence type="ECO:0000256" key="4">
    <source>
        <dbReference type="ARBA" id="ARBA00021870"/>
    </source>
</evidence>
<evidence type="ECO:0000256" key="7">
    <source>
        <dbReference type="ARBA" id="ARBA00022779"/>
    </source>
</evidence>
<dbReference type="GO" id="GO:0005886">
    <property type="term" value="C:plasma membrane"/>
    <property type="evidence" value="ECO:0007669"/>
    <property type="project" value="UniProtKB-SubCell"/>
</dbReference>
<organism evidence="13">
    <name type="scientific">uncultured organism</name>
    <dbReference type="NCBI Taxonomy" id="155900"/>
    <lineage>
        <taxon>unclassified sequences</taxon>
        <taxon>environmental samples</taxon>
    </lineage>
</organism>
<comment type="subcellular location">
    <subcellularLocation>
        <location evidence="1">Bacterial flagellum basal body</location>
    </subcellularLocation>
    <subcellularLocation>
        <location evidence="2">Cell membrane</location>
        <topology evidence="2">Peripheral membrane protein</topology>
        <orientation evidence="2">Cytoplasmic side</orientation>
    </subcellularLocation>
</comment>
<dbReference type="PIRSF" id="PIRSF003161">
    <property type="entry name" value="FliG"/>
    <property type="match status" value="1"/>
</dbReference>
<keyword evidence="7" id="KW-0283">Flagellar rotation</keyword>
<evidence type="ECO:0000256" key="6">
    <source>
        <dbReference type="ARBA" id="ARBA00022500"/>
    </source>
</evidence>
<evidence type="ECO:0000256" key="8">
    <source>
        <dbReference type="ARBA" id="ARBA00023136"/>
    </source>
</evidence>
<dbReference type="AlphaFoldDB" id="A0A5B8R5J3"/>
<evidence type="ECO:0000259" key="11">
    <source>
        <dbReference type="Pfam" id="PF14841"/>
    </source>
</evidence>
<dbReference type="GO" id="GO:0097588">
    <property type="term" value="P:archaeal or bacterial-type flagellum-dependent cell motility"/>
    <property type="evidence" value="ECO:0007669"/>
    <property type="project" value="UniProtKB-KW"/>
</dbReference>
<dbReference type="FunFam" id="1.10.220.30:FF:000001">
    <property type="entry name" value="Flagellar motor switch protein FliG"/>
    <property type="match status" value="1"/>
</dbReference>
<sequence>MTGAERAAIFLMTLGENEAAEIMQHLGPREVQQLGLAMSSLENVSKDQVNKVLNDFVTTVEEQTSLGIGNTDYIRSVLVKALGEDRAGSIIDRILMGGNTRGLEQLKWLDPRTIAEMVRLEHPQIIAIVLAYLDADQAAQVLAELPDRIRHDIVMRIATLESIQPAALQELDEIMERQFSGKQRIKSSSIGGAQSAANIMNYLDSSVESDVMEHIQTADSELGDQIQDLMFVFDDLADVDDRGVQLLLREVGTDILVLALKGADDRVKDKVMRNLSKRAAEMLQDDLEAKGPVRVSEVEQAQKEILTVARRLADEGQIMLGGGGESFV</sequence>
<evidence type="ECO:0000256" key="2">
    <source>
        <dbReference type="ARBA" id="ARBA00004413"/>
    </source>
</evidence>
<dbReference type="Pfam" id="PF14841">
    <property type="entry name" value="FliG_M"/>
    <property type="match status" value="1"/>
</dbReference>
<keyword evidence="13" id="KW-0969">Cilium</keyword>
<keyword evidence="6" id="KW-0145">Chemotaxis</keyword>
<evidence type="ECO:0000313" key="13">
    <source>
        <dbReference type="EMBL" id="QEA03721.1"/>
    </source>
</evidence>
<dbReference type="Gene3D" id="1.10.220.30">
    <property type="match status" value="3"/>
</dbReference>
<proteinExistence type="inferred from homology"/>
<dbReference type="Pfam" id="PF14842">
    <property type="entry name" value="FliG_N"/>
    <property type="match status" value="1"/>
</dbReference>
<evidence type="ECO:0000256" key="3">
    <source>
        <dbReference type="ARBA" id="ARBA00010299"/>
    </source>
</evidence>
<keyword evidence="5" id="KW-1003">Cell membrane</keyword>
<evidence type="ECO:0000256" key="5">
    <source>
        <dbReference type="ARBA" id="ARBA00022475"/>
    </source>
</evidence>
<keyword evidence="8" id="KW-0472">Membrane</keyword>
<accession>A0A5B8R5J3</accession>
<comment type="similarity">
    <text evidence="3">Belongs to the FliG family.</text>
</comment>
<dbReference type="Pfam" id="PF01706">
    <property type="entry name" value="FliG_C"/>
    <property type="match status" value="1"/>
</dbReference>
<evidence type="ECO:0000259" key="10">
    <source>
        <dbReference type="Pfam" id="PF01706"/>
    </source>
</evidence>
<keyword evidence="13" id="KW-0966">Cell projection</keyword>
<keyword evidence="9" id="KW-0975">Bacterial flagellum</keyword>
<dbReference type="EMBL" id="MN079076">
    <property type="protein sequence ID" value="QEA03721.1"/>
    <property type="molecule type" value="Genomic_DNA"/>
</dbReference>
<dbReference type="InterPro" id="IPR011002">
    <property type="entry name" value="FliG_a-hlx"/>
</dbReference>
<name>A0A5B8R5J3_9ZZZZ</name>
<dbReference type="InterPro" id="IPR023087">
    <property type="entry name" value="Flg_Motor_Flig_C"/>
</dbReference>